<evidence type="ECO:0000256" key="2">
    <source>
        <dbReference type="ARBA" id="ARBA00001946"/>
    </source>
</evidence>
<evidence type="ECO:0000256" key="13">
    <source>
        <dbReference type="ARBA" id="ARBA00023137"/>
    </source>
</evidence>
<keyword evidence="22" id="KW-1185">Reference proteome</keyword>
<dbReference type="InterPro" id="IPR008266">
    <property type="entry name" value="Tyr_kinase_AS"/>
</dbReference>
<comment type="caution">
    <text evidence="21">The sequence shown here is derived from an EMBL/GenBank/DDBJ whole genome shotgun (WGS) entry which is preliminary data.</text>
</comment>
<dbReference type="InterPro" id="IPR011009">
    <property type="entry name" value="Kinase-like_dom_sf"/>
</dbReference>
<feature type="non-terminal residue" evidence="21">
    <location>
        <position position="1"/>
    </location>
</feature>
<reference evidence="21 22" key="1">
    <citation type="submission" date="2019-09" db="EMBL/GenBank/DDBJ databases">
        <title>Bird 10,000 Genomes (B10K) Project - Family phase.</title>
        <authorList>
            <person name="Zhang G."/>
        </authorList>
    </citation>
    <scope>NUCLEOTIDE SEQUENCE [LARGE SCALE GENOMIC DNA]</scope>
    <source>
        <strain evidence="21">B10K-DU-006-09</strain>
        <tissue evidence="21">Muscle</tissue>
    </source>
</reference>
<feature type="region of interest" description="Disordered" evidence="19">
    <location>
        <begin position="471"/>
        <end position="517"/>
    </location>
</feature>
<feature type="compositionally biased region" description="Pro residues" evidence="19">
    <location>
        <begin position="507"/>
        <end position="517"/>
    </location>
</feature>
<keyword evidence="11 18" id="KW-0067">ATP-binding</keyword>
<dbReference type="PRINTS" id="PR00109">
    <property type="entry name" value="TYRKINASE"/>
</dbReference>
<keyword evidence="6" id="KW-0597">Phosphoprotein</keyword>
<feature type="domain" description="Protein kinase" evidence="20">
    <location>
        <begin position="47"/>
        <end position="305"/>
    </location>
</feature>
<keyword evidence="9 18" id="KW-0547">Nucleotide-binding</keyword>
<feature type="region of interest" description="Disordered" evidence="19">
    <location>
        <begin position="1"/>
        <end position="22"/>
    </location>
</feature>
<evidence type="ECO:0000256" key="14">
    <source>
        <dbReference type="ARBA" id="ARBA00023211"/>
    </source>
</evidence>
<proteinExistence type="inferred from homology"/>
<dbReference type="GO" id="GO:0004713">
    <property type="term" value="F:protein tyrosine kinase activity"/>
    <property type="evidence" value="ECO:0007669"/>
    <property type="project" value="UniProtKB-KW"/>
</dbReference>
<evidence type="ECO:0000256" key="7">
    <source>
        <dbReference type="ARBA" id="ARBA00022679"/>
    </source>
</evidence>
<gene>
    <name evidence="21" type="primary">Tesk1_2</name>
    <name evidence="21" type="ORF">FREGRA_R04277</name>
</gene>
<dbReference type="AlphaFoldDB" id="A0A7L3ZCB9"/>
<keyword evidence="14" id="KW-0464">Manganese</keyword>
<feature type="compositionally biased region" description="Basic and acidic residues" evidence="19">
    <location>
        <begin position="1"/>
        <end position="12"/>
    </location>
</feature>
<feature type="binding site" evidence="18">
    <location>
        <position position="76"/>
    </location>
    <ligand>
        <name>ATP</name>
        <dbReference type="ChEBI" id="CHEBI:30616"/>
    </ligand>
</feature>
<comment type="catalytic activity">
    <reaction evidence="17">
        <text>L-tyrosyl-[protein] + ATP = O-phospho-L-tyrosyl-[protein] + ADP + H(+)</text>
        <dbReference type="Rhea" id="RHEA:10596"/>
        <dbReference type="Rhea" id="RHEA-COMP:10136"/>
        <dbReference type="Rhea" id="RHEA-COMP:20101"/>
        <dbReference type="ChEBI" id="CHEBI:15378"/>
        <dbReference type="ChEBI" id="CHEBI:30616"/>
        <dbReference type="ChEBI" id="CHEBI:46858"/>
        <dbReference type="ChEBI" id="CHEBI:61978"/>
        <dbReference type="ChEBI" id="CHEBI:456216"/>
        <dbReference type="EC" id="2.7.12.1"/>
    </reaction>
</comment>
<evidence type="ECO:0000256" key="4">
    <source>
        <dbReference type="ARBA" id="ARBA00013203"/>
    </source>
</evidence>
<evidence type="ECO:0000256" key="17">
    <source>
        <dbReference type="ARBA" id="ARBA00051680"/>
    </source>
</evidence>
<dbReference type="EMBL" id="VZZT01005191">
    <property type="protein sequence ID" value="NXW11235.1"/>
    <property type="molecule type" value="Genomic_DNA"/>
</dbReference>
<evidence type="ECO:0000256" key="5">
    <source>
        <dbReference type="ARBA" id="ARBA00022527"/>
    </source>
</evidence>
<evidence type="ECO:0000313" key="21">
    <source>
        <dbReference type="EMBL" id="NXW11235.1"/>
    </source>
</evidence>
<comment type="similarity">
    <text evidence="3">Belongs to the protein kinase superfamily. TKL Ser/Thr protein kinase family.</text>
</comment>
<dbReference type="InterPro" id="IPR050940">
    <property type="entry name" value="Actin_reg-Ser/Thr_kinase"/>
</dbReference>
<dbReference type="GO" id="GO:0004712">
    <property type="term" value="F:protein serine/threonine/tyrosine kinase activity"/>
    <property type="evidence" value="ECO:0007669"/>
    <property type="project" value="UniProtKB-EC"/>
</dbReference>
<dbReference type="GO" id="GO:0005524">
    <property type="term" value="F:ATP binding"/>
    <property type="evidence" value="ECO:0007669"/>
    <property type="project" value="UniProtKB-UniRule"/>
</dbReference>
<evidence type="ECO:0000313" key="22">
    <source>
        <dbReference type="Proteomes" id="UP000563060"/>
    </source>
</evidence>
<keyword evidence="12" id="KW-0460">Magnesium</keyword>
<evidence type="ECO:0000256" key="9">
    <source>
        <dbReference type="ARBA" id="ARBA00022741"/>
    </source>
</evidence>
<dbReference type="SUPFAM" id="SSF56112">
    <property type="entry name" value="Protein kinase-like (PK-like)"/>
    <property type="match status" value="1"/>
</dbReference>
<dbReference type="PROSITE" id="PS00107">
    <property type="entry name" value="PROTEIN_KINASE_ATP"/>
    <property type="match status" value="1"/>
</dbReference>
<dbReference type="GO" id="GO:0051496">
    <property type="term" value="P:positive regulation of stress fiber assembly"/>
    <property type="evidence" value="ECO:0007669"/>
    <property type="project" value="TreeGrafter"/>
</dbReference>
<evidence type="ECO:0000256" key="18">
    <source>
        <dbReference type="PROSITE-ProRule" id="PRU10141"/>
    </source>
</evidence>
<keyword evidence="5" id="KW-0723">Serine/threonine-protein kinase</keyword>
<sequence length="666" mass="72516">MEWEKLPRRPGEGDGEAAGPWPGCERLRPSSYRALRSAVSTLARIDDFYCEKIGAGFFSEVFKVQHRQSGQIMVLKMNKLTSNRSNMLREVQLMNRLSHPNILRFMGVCVHQGQLHALTEYINGGNLEQLLDSPVPLSWSMRVKLALDIACGLHYLHSKGIFHRDLTSKNCLVRCEANGYTAVVGDFGLAEKIPTYSEGSEKEPLAVVGSPYWMAPEVLRGEIYDEKADVFAYGIILCETIARVPADPDYLPRTEDFGLDATAFRTMVGIDCPAAFLQLAFHCCSMEPTSRPSFLEITQCLEGILQHQPGAEGTGAILFGRVAGRAASHTEQLPLCELGTQHLQPDQCLSHRQSDMFPPKLPTLLWPLEPYGGARTKEQPPRINPFSQREDLKGGKIKLFNTPSKSVISLTFDLLPPAPLQFSTPMMPKPAMEVQCDFLAPAAAPRKCHSLPASPKLPHRGGLALGVGSPCPTTNPQPPALLPLAWGQASPPSPGAEERMDCGPDSPELPQPPPPPPNSIFIHTAASGARTWQPEPQAPNGLLFNNNHVVVSKPLAWGSGLEHGFSELSIPCTAALEWTECAAMLPGHNSGTVLEQNEVLSCPGCCLGPFSFSLASVCHRPTPSPPRYQNLNCEAKSLLCHNRGCHQKAPGSVLAEPSLKLPEAQS</sequence>
<evidence type="ECO:0000256" key="10">
    <source>
        <dbReference type="ARBA" id="ARBA00022777"/>
    </source>
</evidence>
<comment type="catalytic activity">
    <reaction evidence="16">
        <text>L-threonyl-[protein] + ATP = O-phospho-L-threonyl-[protein] + ADP + H(+)</text>
        <dbReference type="Rhea" id="RHEA:46608"/>
        <dbReference type="Rhea" id="RHEA-COMP:11060"/>
        <dbReference type="Rhea" id="RHEA-COMP:11605"/>
        <dbReference type="ChEBI" id="CHEBI:15378"/>
        <dbReference type="ChEBI" id="CHEBI:30013"/>
        <dbReference type="ChEBI" id="CHEBI:30616"/>
        <dbReference type="ChEBI" id="CHEBI:61977"/>
        <dbReference type="ChEBI" id="CHEBI:456216"/>
        <dbReference type="EC" id="2.7.12.1"/>
    </reaction>
</comment>
<dbReference type="GO" id="GO:0046872">
    <property type="term" value="F:metal ion binding"/>
    <property type="evidence" value="ECO:0007669"/>
    <property type="project" value="UniProtKB-KW"/>
</dbReference>
<evidence type="ECO:0000256" key="19">
    <source>
        <dbReference type="SAM" id="MobiDB-lite"/>
    </source>
</evidence>
<protein>
    <recommendedName>
        <fullName evidence="4">dual-specificity kinase</fullName>
        <ecNumber evidence="4">2.7.12.1</ecNumber>
    </recommendedName>
</protein>
<keyword evidence="10 21" id="KW-0418">Kinase</keyword>
<dbReference type="Gene3D" id="3.30.200.20">
    <property type="entry name" value="Phosphorylase Kinase, domain 1"/>
    <property type="match status" value="1"/>
</dbReference>
<dbReference type="Gene3D" id="1.10.510.10">
    <property type="entry name" value="Transferase(Phosphotransferase) domain 1"/>
    <property type="match status" value="1"/>
</dbReference>
<evidence type="ECO:0000256" key="16">
    <source>
        <dbReference type="ARBA" id="ARBA00049308"/>
    </source>
</evidence>
<dbReference type="FunFam" id="3.30.200.20:FF:000134">
    <property type="entry name" value="Dual specificity testis-specific protein kinase 2"/>
    <property type="match status" value="1"/>
</dbReference>
<evidence type="ECO:0000256" key="15">
    <source>
        <dbReference type="ARBA" id="ARBA00049003"/>
    </source>
</evidence>
<comment type="catalytic activity">
    <reaction evidence="15">
        <text>L-seryl-[protein] + ATP = O-phospho-L-seryl-[protein] + ADP + H(+)</text>
        <dbReference type="Rhea" id="RHEA:17989"/>
        <dbReference type="Rhea" id="RHEA-COMP:9863"/>
        <dbReference type="Rhea" id="RHEA-COMP:11604"/>
        <dbReference type="ChEBI" id="CHEBI:15378"/>
        <dbReference type="ChEBI" id="CHEBI:29999"/>
        <dbReference type="ChEBI" id="CHEBI:30616"/>
        <dbReference type="ChEBI" id="CHEBI:83421"/>
        <dbReference type="ChEBI" id="CHEBI:456216"/>
        <dbReference type="EC" id="2.7.12.1"/>
    </reaction>
</comment>
<evidence type="ECO:0000259" key="20">
    <source>
        <dbReference type="PROSITE" id="PS50011"/>
    </source>
</evidence>
<keyword evidence="13" id="KW-0829">Tyrosine-protein kinase</keyword>
<dbReference type="InterPro" id="IPR000719">
    <property type="entry name" value="Prot_kinase_dom"/>
</dbReference>
<comment type="cofactor">
    <cofactor evidence="1">
        <name>Mn(2+)</name>
        <dbReference type="ChEBI" id="CHEBI:29035"/>
    </cofactor>
</comment>
<accession>A0A7L3ZCB9</accession>
<dbReference type="Proteomes" id="UP000563060">
    <property type="component" value="Unassembled WGS sequence"/>
</dbReference>
<dbReference type="PROSITE" id="PS50011">
    <property type="entry name" value="PROTEIN_KINASE_DOM"/>
    <property type="match status" value="1"/>
</dbReference>
<comment type="cofactor">
    <cofactor evidence="2">
        <name>Mg(2+)</name>
        <dbReference type="ChEBI" id="CHEBI:18420"/>
    </cofactor>
</comment>
<dbReference type="PANTHER" id="PTHR46485:SF3">
    <property type="entry name" value="DUAL SPECIFICITY TESTIS-SPECIFIC PROTEIN KINASE 1"/>
    <property type="match status" value="1"/>
</dbReference>
<dbReference type="GO" id="GO:0005634">
    <property type="term" value="C:nucleus"/>
    <property type="evidence" value="ECO:0007669"/>
    <property type="project" value="TreeGrafter"/>
</dbReference>
<dbReference type="FunFam" id="1.10.510.10:FF:000202">
    <property type="entry name" value="Dual specificity testis-specific protein kinase 2"/>
    <property type="match status" value="1"/>
</dbReference>
<dbReference type="PROSITE" id="PS00109">
    <property type="entry name" value="PROTEIN_KINASE_TYR"/>
    <property type="match status" value="1"/>
</dbReference>
<evidence type="ECO:0000256" key="12">
    <source>
        <dbReference type="ARBA" id="ARBA00022842"/>
    </source>
</evidence>
<evidence type="ECO:0000256" key="3">
    <source>
        <dbReference type="ARBA" id="ARBA00005843"/>
    </source>
</evidence>
<dbReference type="GO" id="GO:0005737">
    <property type="term" value="C:cytoplasm"/>
    <property type="evidence" value="ECO:0007669"/>
    <property type="project" value="TreeGrafter"/>
</dbReference>
<keyword evidence="8" id="KW-0479">Metal-binding</keyword>
<dbReference type="Pfam" id="PF07714">
    <property type="entry name" value="PK_Tyr_Ser-Thr"/>
    <property type="match status" value="1"/>
</dbReference>
<evidence type="ECO:0000256" key="1">
    <source>
        <dbReference type="ARBA" id="ARBA00001936"/>
    </source>
</evidence>
<feature type="non-terminal residue" evidence="21">
    <location>
        <position position="666"/>
    </location>
</feature>
<dbReference type="GO" id="GO:0004674">
    <property type="term" value="F:protein serine/threonine kinase activity"/>
    <property type="evidence" value="ECO:0007669"/>
    <property type="project" value="UniProtKB-KW"/>
</dbReference>
<organism evidence="21 22">
    <name type="scientific">Fregetta grallaria</name>
    <name type="common">White-bellied storm-petrel</name>
    <name type="synonym">Procellaria grallaria</name>
    <dbReference type="NCBI Taxonomy" id="79628"/>
    <lineage>
        <taxon>Eukaryota</taxon>
        <taxon>Metazoa</taxon>
        <taxon>Chordata</taxon>
        <taxon>Craniata</taxon>
        <taxon>Vertebrata</taxon>
        <taxon>Euteleostomi</taxon>
        <taxon>Archelosauria</taxon>
        <taxon>Archosauria</taxon>
        <taxon>Dinosauria</taxon>
        <taxon>Saurischia</taxon>
        <taxon>Theropoda</taxon>
        <taxon>Coelurosauria</taxon>
        <taxon>Aves</taxon>
        <taxon>Neognathae</taxon>
        <taxon>Neoaves</taxon>
        <taxon>Aequornithes</taxon>
        <taxon>Procellariiformes</taxon>
        <taxon>Hydrobatidae</taxon>
        <taxon>Fregetta</taxon>
    </lineage>
</organism>
<dbReference type="InterPro" id="IPR017441">
    <property type="entry name" value="Protein_kinase_ATP_BS"/>
</dbReference>
<evidence type="ECO:0000256" key="8">
    <source>
        <dbReference type="ARBA" id="ARBA00022723"/>
    </source>
</evidence>
<dbReference type="InterPro" id="IPR001245">
    <property type="entry name" value="Ser-Thr/Tyr_kinase_cat_dom"/>
</dbReference>
<evidence type="ECO:0000256" key="6">
    <source>
        <dbReference type="ARBA" id="ARBA00022553"/>
    </source>
</evidence>
<evidence type="ECO:0000256" key="11">
    <source>
        <dbReference type="ARBA" id="ARBA00022840"/>
    </source>
</evidence>
<dbReference type="GO" id="GO:0030036">
    <property type="term" value="P:actin cytoskeleton organization"/>
    <property type="evidence" value="ECO:0007669"/>
    <property type="project" value="TreeGrafter"/>
</dbReference>
<dbReference type="EC" id="2.7.12.1" evidence="4"/>
<name>A0A7L3ZCB9_FREGA</name>
<dbReference type="CDD" id="cd14155">
    <property type="entry name" value="PKc_TESK"/>
    <property type="match status" value="1"/>
</dbReference>
<dbReference type="PANTHER" id="PTHR46485">
    <property type="entry name" value="LIM DOMAIN KINASE 1"/>
    <property type="match status" value="1"/>
</dbReference>
<keyword evidence="7" id="KW-0808">Transferase</keyword>